<organism evidence="2 3">
    <name type="scientific">Thermus aquaticus</name>
    <dbReference type="NCBI Taxonomy" id="271"/>
    <lineage>
        <taxon>Bacteria</taxon>
        <taxon>Thermotogati</taxon>
        <taxon>Deinococcota</taxon>
        <taxon>Deinococci</taxon>
        <taxon>Thermales</taxon>
        <taxon>Thermaceae</taxon>
        <taxon>Thermus</taxon>
    </lineage>
</organism>
<dbReference type="EMBL" id="LHCI01000106">
    <property type="protein sequence ID" value="KOX90034.1"/>
    <property type="molecule type" value="Genomic_DNA"/>
</dbReference>
<dbReference type="GO" id="GO:0016491">
    <property type="term" value="F:oxidoreductase activity"/>
    <property type="evidence" value="ECO:0007669"/>
    <property type="project" value="UniProtKB-ARBA"/>
</dbReference>
<evidence type="ECO:0000259" key="1">
    <source>
        <dbReference type="Pfam" id="PF02754"/>
    </source>
</evidence>
<dbReference type="GO" id="GO:0005829">
    <property type="term" value="C:cytosol"/>
    <property type="evidence" value="ECO:0007669"/>
    <property type="project" value="TreeGrafter"/>
</dbReference>
<dbReference type="InterPro" id="IPR004017">
    <property type="entry name" value="Cys_rich_dom"/>
</dbReference>
<dbReference type="PANTHER" id="PTHR30296:SF0">
    <property type="entry name" value="LACTATE UTILIZATION PROTEIN A"/>
    <property type="match status" value="1"/>
</dbReference>
<reference evidence="2 3" key="1">
    <citation type="submission" date="2015-07" db="EMBL/GenBank/DDBJ databases">
        <authorList>
            <person name="Noorani M."/>
        </authorList>
    </citation>
    <scope>NUCLEOTIDE SEQUENCE [LARGE SCALE GENOMIC DNA]</scope>
    <source>
        <strain evidence="3">ATCC 25104 / DSM 625 / JCM 10724 / NBRC 103206 / NCIMB 11243 / YT-1</strain>
    </source>
</reference>
<sequence length="239" mass="25816">MGGMRVALFITCLADQFYAEAGVAAVRLLRALGVEVDFPEGQTCCGQPAFNAGHWEEARALARRTLRVFQEAEYVVLPSGSCASMLRNHYPELLPGSREALAFSERVYELSQFLVRVLGVERLGEGLKGVRVAYHHGCHALRELGVREEPLTLLTNAGAEVLPWEAAEECCGFGGLFSVKLPEVSLAMADRKLSTLPAAQVLTSTDAGCLLHLSGRMAKSGVNLRVAPLATLLWEAYAG</sequence>
<feature type="domain" description="Cysteine-rich" evidence="1">
    <location>
        <begin position="132"/>
        <end position="213"/>
    </location>
</feature>
<proteinExistence type="predicted"/>
<name>A0A0N1IUD6_THEAQ</name>
<gene>
    <name evidence="2" type="primary">lutA_2</name>
    <name evidence="2" type="ORF">BVI061214_01221</name>
</gene>
<dbReference type="AlphaFoldDB" id="A0A0N1IUD6"/>
<accession>A0A0N1IUD6</accession>
<evidence type="ECO:0000313" key="2">
    <source>
        <dbReference type="EMBL" id="KOX90034.1"/>
    </source>
</evidence>
<feature type="domain" description="Cysteine-rich" evidence="1">
    <location>
        <begin position="6"/>
        <end position="87"/>
    </location>
</feature>
<dbReference type="Pfam" id="PF02754">
    <property type="entry name" value="CCG"/>
    <property type="match status" value="2"/>
</dbReference>
<dbReference type="PANTHER" id="PTHR30296">
    <property type="entry name" value="UNCHARACTERIZED PROTEIN YKGE"/>
    <property type="match status" value="1"/>
</dbReference>
<comment type="caution">
    <text evidence="2">The sequence shown here is derived from an EMBL/GenBank/DDBJ whole genome shotgun (WGS) entry which is preliminary data.</text>
</comment>
<dbReference type="PATRIC" id="fig|271.14.peg.1296"/>
<protein>
    <submittedName>
        <fullName evidence="2">Lactate utilization protein A</fullName>
    </submittedName>
</protein>
<evidence type="ECO:0000313" key="3">
    <source>
        <dbReference type="Proteomes" id="UP000037685"/>
    </source>
</evidence>
<dbReference type="Proteomes" id="UP000037685">
    <property type="component" value="Unassembled WGS sequence"/>
</dbReference>